<dbReference type="NCBIfam" id="NF041200">
    <property type="entry name" value="mob_BfmA_Nterm"/>
    <property type="match status" value="1"/>
</dbReference>
<evidence type="ECO:0000256" key="1">
    <source>
        <dbReference type="SAM" id="Coils"/>
    </source>
</evidence>
<accession>A0ABS9J7P3</accession>
<sequence>MDKEFEKEGYAGLRIKKSVARKFRKYCKILSKSQSMTLLLMLQFFESSGLSPEESIGPNAYTLESLIKRRIHGVISIIKDMEKHQTKPTVAMLQNLFEQAESTSEKKSGNTKKSWKEKNLKPGHISSHNIPKRLELEEAKEQVTLYRNKHAKATQELSDTRKEISRFLEKVKPIRSNFGKPYLRIDLSLESLEHLKRKLNLNE</sequence>
<dbReference type="Proteomes" id="UP000829517">
    <property type="component" value="Unassembled WGS sequence"/>
</dbReference>
<name>A0ABS9J7P3_9FLAO</name>
<gene>
    <name evidence="3" type="ORF">JM658_16175</name>
</gene>
<protein>
    <submittedName>
        <fullName evidence="3">Uncharacterized protein</fullName>
    </submittedName>
</protein>
<keyword evidence="4" id="KW-1185">Reference proteome</keyword>
<dbReference type="InterPro" id="IPR048012">
    <property type="entry name" value="BfmA-like_N"/>
</dbReference>
<proteinExistence type="predicted"/>
<feature type="compositionally biased region" description="Basic and acidic residues" evidence="2">
    <location>
        <begin position="103"/>
        <end position="120"/>
    </location>
</feature>
<reference evidence="3 4" key="1">
    <citation type="submission" date="2021-01" db="EMBL/GenBank/DDBJ databases">
        <title>Genome sequencing of Joostella atrarenae M1-2 (= KCTC 23194).</title>
        <authorList>
            <person name="Zakaria M.R."/>
            <person name="Lam M.Q."/>
            <person name="Chong C.S."/>
        </authorList>
    </citation>
    <scope>NUCLEOTIDE SEQUENCE [LARGE SCALE GENOMIC DNA]</scope>
    <source>
        <strain evidence="3 4">M1-2</strain>
    </source>
</reference>
<evidence type="ECO:0000313" key="4">
    <source>
        <dbReference type="Proteomes" id="UP000829517"/>
    </source>
</evidence>
<keyword evidence="1" id="KW-0175">Coiled coil</keyword>
<feature type="region of interest" description="Disordered" evidence="2">
    <location>
        <begin position="101"/>
        <end position="127"/>
    </location>
</feature>
<organism evidence="3 4">
    <name type="scientific">Joostella atrarenae</name>
    <dbReference type="NCBI Taxonomy" id="679257"/>
    <lineage>
        <taxon>Bacteria</taxon>
        <taxon>Pseudomonadati</taxon>
        <taxon>Bacteroidota</taxon>
        <taxon>Flavobacteriia</taxon>
        <taxon>Flavobacteriales</taxon>
        <taxon>Flavobacteriaceae</taxon>
        <taxon>Joostella</taxon>
    </lineage>
</organism>
<feature type="coiled-coil region" evidence="1">
    <location>
        <begin position="136"/>
        <end position="170"/>
    </location>
</feature>
<evidence type="ECO:0000256" key="2">
    <source>
        <dbReference type="SAM" id="MobiDB-lite"/>
    </source>
</evidence>
<evidence type="ECO:0000313" key="3">
    <source>
        <dbReference type="EMBL" id="MCF8716368.1"/>
    </source>
</evidence>
<comment type="caution">
    <text evidence="3">The sequence shown here is derived from an EMBL/GenBank/DDBJ whole genome shotgun (WGS) entry which is preliminary data.</text>
</comment>
<dbReference type="RefSeq" id="WP_236960724.1">
    <property type="nucleotide sequence ID" value="NZ_JAETXX010000017.1"/>
</dbReference>
<dbReference type="EMBL" id="JAETXX010000017">
    <property type="protein sequence ID" value="MCF8716368.1"/>
    <property type="molecule type" value="Genomic_DNA"/>
</dbReference>